<gene>
    <name evidence="3" type="ORF">NIES1031_12785</name>
</gene>
<dbReference type="AlphaFoldDB" id="A0A1U7HQN5"/>
<feature type="transmembrane region" description="Helical" evidence="2">
    <location>
        <begin position="433"/>
        <end position="454"/>
    </location>
</feature>
<accession>A0A1U7HQN5</accession>
<dbReference type="GO" id="GO:0004713">
    <property type="term" value="F:protein tyrosine kinase activity"/>
    <property type="evidence" value="ECO:0007669"/>
    <property type="project" value="TreeGrafter"/>
</dbReference>
<dbReference type="Proteomes" id="UP000185984">
    <property type="component" value="Unassembled WGS sequence"/>
</dbReference>
<protein>
    <recommendedName>
        <fullName evidence="5">Exopolysaccharide biosynthesis protein</fullName>
    </recommendedName>
</protein>
<keyword evidence="2" id="KW-0812">Transmembrane</keyword>
<dbReference type="EMBL" id="MRCC01000009">
    <property type="protein sequence ID" value="OKH25858.1"/>
    <property type="molecule type" value="Genomic_DNA"/>
</dbReference>
<evidence type="ECO:0000256" key="2">
    <source>
        <dbReference type="SAM" id="Phobius"/>
    </source>
</evidence>
<name>A0A1U7HQN5_9CHRO</name>
<dbReference type="GO" id="GO:0005886">
    <property type="term" value="C:plasma membrane"/>
    <property type="evidence" value="ECO:0007669"/>
    <property type="project" value="TreeGrafter"/>
</dbReference>
<keyword evidence="1" id="KW-0175">Coiled coil</keyword>
<feature type="transmembrane region" description="Helical" evidence="2">
    <location>
        <begin position="21"/>
        <end position="43"/>
    </location>
</feature>
<dbReference type="PANTHER" id="PTHR32309">
    <property type="entry name" value="TYROSINE-PROTEIN KINASE"/>
    <property type="match status" value="1"/>
</dbReference>
<keyword evidence="4" id="KW-1185">Reference proteome</keyword>
<evidence type="ECO:0000313" key="3">
    <source>
        <dbReference type="EMBL" id="OKH25858.1"/>
    </source>
</evidence>
<sequence>MAGSVIIPKSFPKSSLKQSYWLRYLLLGLLANAAFGTLALLYLKLVPPTYTSHSAITLPEAGSAANVNLPNIGQASYENSSPYASSTQDPRENYKFIAQSEPVLSAAASQLNIPLAKFGTPRIRIIDGTTIMTVDFRGATPEEARNKSLAFYRAFEVKLNELRGEEAIRREAGFQTALSDSWKKLETAQQRLSSYKADSGLNSNDQLKDLSNNIEQLRKQRVEILAQQQQANARLSQLSASLNLSDLEAVDAFTLQTDQIFQQNLKDYSEASASLSVLESKFLPDNPQLVTEKAKQDAAQTALLNRSRYLLGKPVSQAVLHQLSLNSTNSDSARESLFQQLVTTQAEQKGFQAQAQAIDQQIAQLQDRLNKLAQKESVLDALKRDLQVTEAVFSSTLTRLDIGKSNAFGSYPLVQFITPPNLPQTASWPKKEFVVLGATLGAFFATTGIALLGLNQYYQKLASIQPTSKAKKSEV</sequence>
<comment type="caution">
    <text evidence="3">The sequence shown here is derived from an EMBL/GenBank/DDBJ whole genome shotgun (WGS) entry which is preliminary data.</text>
</comment>
<dbReference type="STRING" id="247279.NIES1031_12785"/>
<reference evidence="3 4" key="1">
    <citation type="submission" date="2016-11" db="EMBL/GenBank/DDBJ databases">
        <title>Draft Genome Sequences of Nine Cyanobacterial Strains from Diverse Habitats.</title>
        <authorList>
            <person name="Zhu T."/>
            <person name="Hou S."/>
            <person name="Lu X."/>
            <person name="Hess W.R."/>
        </authorList>
    </citation>
    <scope>NUCLEOTIDE SEQUENCE [LARGE SCALE GENOMIC DNA]</scope>
    <source>
        <strain evidence="3 4">5.2 s.c.1</strain>
    </source>
</reference>
<evidence type="ECO:0000256" key="1">
    <source>
        <dbReference type="SAM" id="Coils"/>
    </source>
</evidence>
<keyword evidence="2" id="KW-0472">Membrane</keyword>
<dbReference type="RefSeq" id="WP_073549768.1">
    <property type="nucleotide sequence ID" value="NZ_CAWMVK010000043.1"/>
</dbReference>
<evidence type="ECO:0008006" key="5">
    <source>
        <dbReference type="Google" id="ProtNLM"/>
    </source>
</evidence>
<dbReference type="PANTHER" id="PTHR32309:SF13">
    <property type="entry name" value="FERRIC ENTEROBACTIN TRANSPORT PROTEIN FEPE"/>
    <property type="match status" value="1"/>
</dbReference>
<organism evidence="3 4">
    <name type="scientific">Chroogloeocystis siderophila 5.2 s.c.1</name>
    <dbReference type="NCBI Taxonomy" id="247279"/>
    <lineage>
        <taxon>Bacteria</taxon>
        <taxon>Bacillati</taxon>
        <taxon>Cyanobacteriota</taxon>
        <taxon>Cyanophyceae</taxon>
        <taxon>Oscillatoriophycideae</taxon>
        <taxon>Chroococcales</taxon>
        <taxon>Chroococcaceae</taxon>
        <taxon>Chroogloeocystis</taxon>
    </lineage>
</organism>
<keyword evidence="2" id="KW-1133">Transmembrane helix</keyword>
<feature type="coiled-coil region" evidence="1">
    <location>
        <begin position="200"/>
        <end position="234"/>
    </location>
</feature>
<feature type="coiled-coil region" evidence="1">
    <location>
        <begin position="348"/>
        <end position="392"/>
    </location>
</feature>
<evidence type="ECO:0000313" key="4">
    <source>
        <dbReference type="Proteomes" id="UP000185984"/>
    </source>
</evidence>
<dbReference type="OrthoDB" id="6148968at2"/>
<dbReference type="InterPro" id="IPR050445">
    <property type="entry name" value="Bact_polysacc_biosynth/exp"/>
</dbReference>
<proteinExistence type="predicted"/>